<dbReference type="EMBL" id="JAJHNU010000002">
    <property type="protein sequence ID" value="MDN4121416.1"/>
    <property type="molecule type" value="Genomic_DNA"/>
</dbReference>
<dbReference type="InterPro" id="IPR003593">
    <property type="entry name" value="AAA+_ATPase"/>
</dbReference>
<feature type="domain" description="ABC transporter" evidence="11">
    <location>
        <begin position="376"/>
        <end position="612"/>
    </location>
</feature>
<dbReference type="InterPro" id="IPR017871">
    <property type="entry name" value="ABC_transporter-like_CS"/>
</dbReference>
<keyword evidence="5 10" id="KW-0812">Transmembrane</keyword>
<feature type="transmembrane region" description="Helical" evidence="10">
    <location>
        <begin position="67"/>
        <end position="88"/>
    </location>
</feature>
<dbReference type="Gene3D" id="1.10.3470.10">
    <property type="entry name" value="ABC transporter involved in vitamin B12 uptake, BtuC"/>
    <property type="match status" value="1"/>
</dbReference>
<comment type="caution">
    <text evidence="12">The sequence shown here is derived from an EMBL/GenBank/DDBJ whole genome shotgun (WGS) entry which is preliminary data.</text>
</comment>
<keyword evidence="4" id="KW-1003">Cell membrane</keyword>
<evidence type="ECO:0000256" key="6">
    <source>
        <dbReference type="ARBA" id="ARBA00022741"/>
    </source>
</evidence>
<dbReference type="InterPro" id="IPR037294">
    <property type="entry name" value="ABC_BtuC-like"/>
</dbReference>
<feature type="transmembrane region" description="Helical" evidence="10">
    <location>
        <begin position="160"/>
        <end position="181"/>
    </location>
</feature>
<keyword evidence="8 10" id="KW-1133">Transmembrane helix</keyword>
<evidence type="ECO:0000256" key="8">
    <source>
        <dbReference type="ARBA" id="ARBA00022989"/>
    </source>
</evidence>
<evidence type="ECO:0000256" key="1">
    <source>
        <dbReference type="ARBA" id="ARBA00004651"/>
    </source>
</evidence>
<name>A0ABT8EJG6_9BURK</name>
<evidence type="ECO:0000256" key="4">
    <source>
        <dbReference type="ARBA" id="ARBA00022475"/>
    </source>
</evidence>
<evidence type="ECO:0000256" key="10">
    <source>
        <dbReference type="SAM" id="Phobius"/>
    </source>
</evidence>
<accession>A0ABT8EJG6</accession>
<dbReference type="SUPFAM" id="SSF81345">
    <property type="entry name" value="ABC transporter involved in vitamin B12 uptake, BtuC"/>
    <property type="match status" value="1"/>
</dbReference>
<protein>
    <submittedName>
        <fullName evidence="12">Iron chelate uptake ABC transporter family permease subunit</fullName>
    </submittedName>
</protein>
<dbReference type="SUPFAM" id="SSF52540">
    <property type="entry name" value="P-loop containing nucleoside triphosphate hydrolases"/>
    <property type="match status" value="1"/>
</dbReference>
<dbReference type="Pfam" id="PF00005">
    <property type="entry name" value="ABC_tran"/>
    <property type="match status" value="1"/>
</dbReference>
<proteinExistence type="inferred from homology"/>
<comment type="similarity">
    <text evidence="2">Belongs to the binding-protein-dependent transport system permease family. FecCD subfamily.</text>
</comment>
<feature type="transmembrane region" description="Helical" evidence="10">
    <location>
        <begin position="291"/>
        <end position="310"/>
    </location>
</feature>
<keyword evidence="13" id="KW-1185">Reference proteome</keyword>
<evidence type="ECO:0000256" key="3">
    <source>
        <dbReference type="ARBA" id="ARBA00022448"/>
    </source>
</evidence>
<feature type="transmembrane region" description="Helical" evidence="10">
    <location>
        <begin position="125"/>
        <end position="148"/>
    </location>
</feature>
<sequence>MRWIALSARAYGVMAIMALLFIGVLSLSQGAVAIEPQQIWRLLFWDSSEPNQQTAAIILQQVRLPRVVLGIAVGAGLAGAGTLMQALFKNPLADPGLIGLSAGGALGAVGAIVLGGFWITQSALLSVWLTPLAAFFGAAISAALIFMLSMKNGQIQAQTLLLCGIAMNAIAGACVGLLSYVATDDQLRNLTFWSLGSLGSATWTSAGLMAVISTIVFFFAYHQRHALDALLLGDNNAKQLGVPVEQLKRHIVMSTAACAGVAVAFTGMIGFIGLVAPHLARLVSGPKHQRVVPLSMLIGACLLCSADLLARVLIPPSELPIGVLTALLGAPFFLYLLRRPWSVSSGAKKTSSEHVTRQAAPFLAPKACTDLEQSVLDVSDLHLTLQGTLILRDIHAEIKMGQRIALVGPNGSGKSSLLRCLVAEHAYTGQIHLNKANIRHSNIRELAKQLAYMPQSTHLPFSFTVEEFILLGRLPHQEDTSLHRMNCLEQVLTLLELRTLRHDDYLRLSGGQQQRVQFARALIQIVDRPCGALLLLDEPTSALDLAQQNLISTVLEKMSLQGLTVVAVIHDLHFAQRYATHLWLMHDSTLFAQGPAAQMLDPDLLGMAFGIEFTVLQHEKTRQRFLIPR</sequence>
<feature type="transmembrane region" description="Helical" evidence="10">
    <location>
        <begin position="201"/>
        <end position="221"/>
    </location>
</feature>
<dbReference type="PANTHER" id="PTHR30472">
    <property type="entry name" value="FERRIC ENTEROBACTIN TRANSPORT SYSTEM PERMEASE PROTEIN"/>
    <property type="match status" value="1"/>
</dbReference>
<feature type="transmembrane region" description="Helical" evidence="10">
    <location>
        <begin position="97"/>
        <end position="119"/>
    </location>
</feature>
<dbReference type="SMART" id="SM00382">
    <property type="entry name" value="AAA"/>
    <property type="match status" value="1"/>
</dbReference>
<dbReference type="RefSeq" id="WP_266124096.1">
    <property type="nucleotide sequence ID" value="NZ_JAJHNU010000002.1"/>
</dbReference>
<evidence type="ECO:0000256" key="9">
    <source>
        <dbReference type="ARBA" id="ARBA00023136"/>
    </source>
</evidence>
<dbReference type="InterPro" id="IPR003439">
    <property type="entry name" value="ABC_transporter-like_ATP-bd"/>
</dbReference>
<evidence type="ECO:0000313" key="13">
    <source>
        <dbReference type="Proteomes" id="UP001168613"/>
    </source>
</evidence>
<comment type="subcellular location">
    <subcellularLocation>
        <location evidence="1">Cell membrane</location>
        <topology evidence="1">Multi-pass membrane protein</topology>
    </subcellularLocation>
</comment>
<dbReference type="InterPro" id="IPR000522">
    <property type="entry name" value="ABC_transptr_permease_BtuC"/>
</dbReference>
<feature type="transmembrane region" description="Helical" evidence="10">
    <location>
        <begin position="256"/>
        <end position="279"/>
    </location>
</feature>
<dbReference type="CDD" id="cd03214">
    <property type="entry name" value="ABC_Iron-Siderophores_B12_Hemin"/>
    <property type="match status" value="1"/>
</dbReference>
<dbReference type="CDD" id="cd06550">
    <property type="entry name" value="TM_ABC_iron-siderophores_like"/>
    <property type="match status" value="1"/>
</dbReference>
<reference evidence="12" key="1">
    <citation type="submission" date="2021-11" db="EMBL/GenBank/DDBJ databases">
        <title>Draft genome sequence of Alcaligenes endophyticus type strain CCUG 75668T.</title>
        <authorList>
            <person name="Salva-Serra F."/>
            <person name="Duran R.E."/>
            <person name="Seeger M."/>
            <person name="Moore E.R.B."/>
            <person name="Jaen-Luchoro D."/>
        </authorList>
    </citation>
    <scope>NUCLEOTIDE SEQUENCE</scope>
    <source>
        <strain evidence="12">CCUG 75668</strain>
    </source>
</reference>
<evidence type="ECO:0000256" key="5">
    <source>
        <dbReference type="ARBA" id="ARBA00022692"/>
    </source>
</evidence>
<evidence type="ECO:0000256" key="7">
    <source>
        <dbReference type="ARBA" id="ARBA00022840"/>
    </source>
</evidence>
<dbReference type="Proteomes" id="UP001168613">
    <property type="component" value="Unassembled WGS sequence"/>
</dbReference>
<dbReference type="PROSITE" id="PS50893">
    <property type="entry name" value="ABC_TRANSPORTER_2"/>
    <property type="match status" value="1"/>
</dbReference>
<keyword evidence="3" id="KW-0813">Transport</keyword>
<keyword evidence="6" id="KW-0547">Nucleotide-binding</keyword>
<dbReference type="Pfam" id="PF01032">
    <property type="entry name" value="FecCD"/>
    <property type="match status" value="1"/>
</dbReference>
<dbReference type="PANTHER" id="PTHR30472:SF25">
    <property type="entry name" value="ABC TRANSPORTER PERMEASE PROTEIN MJ0876-RELATED"/>
    <property type="match status" value="1"/>
</dbReference>
<feature type="transmembrane region" description="Helical" evidence="10">
    <location>
        <begin position="319"/>
        <end position="337"/>
    </location>
</feature>
<dbReference type="InterPro" id="IPR027417">
    <property type="entry name" value="P-loop_NTPase"/>
</dbReference>
<evidence type="ECO:0000313" key="12">
    <source>
        <dbReference type="EMBL" id="MDN4121416.1"/>
    </source>
</evidence>
<evidence type="ECO:0000256" key="2">
    <source>
        <dbReference type="ARBA" id="ARBA00007935"/>
    </source>
</evidence>
<keyword evidence="9 10" id="KW-0472">Membrane</keyword>
<gene>
    <name evidence="12" type="ORF">LMS43_08960</name>
</gene>
<organism evidence="12 13">
    <name type="scientific">Alcaligenes endophyticus</name>
    <dbReference type="NCBI Taxonomy" id="1929088"/>
    <lineage>
        <taxon>Bacteria</taxon>
        <taxon>Pseudomonadati</taxon>
        <taxon>Pseudomonadota</taxon>
        <taxon>Betaproteobacteria</taxon>
        <taxon>Burkholderiales</taxon>
        <taxon>Alcaligenaceae</taxon>
        <taxon>Alcaligenes</taxon>
    </lineage>
</organism>
<evidence type="ECO:0000259" key="11">
    <source>
        <dbReference type="PROSITE" id="PS50893"/>
    </source>
</evidence>
<keyword evidence="7" id="KW-0067">ATP-binding</keyword>
<dbReference type="Gene3D" id="3.40.50.300">
    <property type="entry name" value="P-loop containing nucleotide triphosphate hydrolases"/>
    <property type="match status" value="1"/>
</dbReference>
<dbReference type="PROSITE" id="PS00211">
    <property type="entry name" value="ABC_TRANSPORTER_1"/>
    <property type="match status" value="1"/>
</dbReference>